<reference evidence="1" key="1">
    <citation type="journal article" date="2014" name="Int. J. Syst. Evol. Microbiol.">
        <title>Complete genome sequence of Corynebacterium casei LMG S-19264T (=DSM 44701T), isolated from a smear-ripened cheese.</title>
        <authorList>
            <consortium name="US DOE Joint Genome Institute (JGI-PGF)"/>
            <person name="Walter F."/>
            <person name="Albersmeier A."/>
            <person name="Kalinowski J."/>
            <person name="Ruckert C."/>
        </authorList>
    </citation>
    <scope>NUCLEOTIDE SEQUENCE</scope>
    <source>
        <strain evidence="1">KCTC 12988</strain>
    </source>
</reference>
<keyword evidence="2" id="KW-1185">Reference proteome</keyword>
<dbReference type="RefSeq" id="WP_189569945.1">
    <property type="nucleotide sequence ID" value="NZ_BMXI01000008.1"/>
</dbReference>
<protein>
    <recommendedName>
        <fullName evidence="3">Photosynthesis system II assembly factor Ycf48/Hcf136-like domain-containing protein</fullName>
    </recommendedName>
</protein>
<organism evidence="1 2">
    <name type="scientific">Roseibacillus persicicus</name>
    <dbReference type="NCBI Taxonomy" id="454148"/>
    <lineage>
        <taxon>Bacteria</taxon>
        <taxon>Pseudomonadati</taxon>
        <taxon>Verrucomicrobiota</taxon>
        <taxon>Verrucomicrobiia</taxon>
        <taxon>Verrucomicrobiales</taxon>
        <taxon>Verrucomicrobiaceae</taxon>
        <taxon>Roseibacillus</taxon>
    </lineage>
</organism>
<sequence length="777" mass="84946">MRTLFFVLLVLGWSHGAEHPLSHWTARGPLPTYQTLEHLAEGEGMLVALFGDPNGQGLVSDDGETFQLEDLGLPEGVFATQLVHRPGLWVALASGQLWTKVSWTDEWEGHEMPVPLEQLIWEGGFFWAWSAGAYSNDGISGRQWVNAQLFRSADAQVWTESPIGDQENFLTISQLIEKDGLYMLANGASNGTAGLWSSSDGENWSAVPSVPAGQTALAVGETGWVASGSNGRLSLSPDGLQWTSEQFPYVVYYLTSGQLGSVQPVYSSPRDLTWHDGQFYALAEGYGGAPILVSSASGVTWEVSSGLAGDSSSDFSRAKATHLTSANGQLYILGENGNLWKGANWETEREQLLPQQAWNWTTIAARDDRLVIAGEGGHLLWSDDAVTFSPVQLPEPADVARVIHAPELNLFLAVGGTEAEAKCWLSSDGITWTATAPVHFSNSSLKGAVWDGQYFWACGQAGALARSSDGVAWTPISLGTAVDLTSVNYGGGTYLITASEGLIFYSTDGLSWDSVQLGPETVTYQNASFGNGLWLVPDSYQAHFTEDFEVWWKRDAQAVDSDILFAFGTFIACDQRYLSSSPDGSAWDIHYEGLFGADFPYPAQGGFKHGARFQDRVVFVGDGGLIGVSAAWRDFFAEWQAEQFSPAQLADEAISGPLADPDGDGWANAFEYRFDLNPLLREAVGEASLLHHWVDNVRFDWVGYTGLQGQYTFPWSLDRPGAICWVERFESERGWVRDGLEPDFPSSSQGRYRKSVRVKIEGSDPVLLRLRTEVVRP</sequence>
<evidence type="ECO:0000313" key="1">
    <source>
        <dbReference type="EMBL" id="GHC54661.1"/>
    </source>
</evidence>
<reference evidence="1" key="2">
    <citation type="submission" date="2020-09" db="EMBL/GenBank/DDBJ databases">
        <authorList>
            <person name="Sun Q."/>
            <person name="Kim S."/>
        </authorList>
    </citation>
    <scope>NUCLEOTIDE SEQUENCE</scope>
    <source>
        <strain evidence="1">KCTC 12988</strain>
    </source>
</reference>
<dbReference type="AlphaFoldDB" id="A0A918WIH8"/>
<accession>A0A918WIH8</accession>
<dbReference type="Proteomes" id="UP000644507">
    <property type="component" value="Unassembled WGS sequence"/>
</dbReference>
<gene>
    <name evidence="1" type="ORF">GCM10007100_21410</name>
</gene>
<proteinExistence type="predicted"/>
<comment type="caution">
    <text evidence="1">The sequence shown here is derived from an EMBL/GenBank/DDBJ whole genome shotgun (WGS) entry which is preliminary data.</text>
</comment>
<name>A0A918WIH8_9BACT</name>
<evidence type="ECO:0008006" key="3">
    <source>
        <dbReference type="Google" id="ProtNLM"/>
    </source>
</evidence>
<dbReference type="SUPFAM" id="SSF110296">
    <property type="entry name" value="Oligoxyloglucan reducing end-specific cellobiohydrolase"/>
    <property type="match status" value="3"/>
</dbReference>
<evidence type="ECO:0000313" key="2">
    <source>
        <dbReference type="Proteomes" id="UP000644507"/>
    </source>
</evidence>
<dbReference type="EMBL" id="BMXI01000008">
    <property type="protein sequence ID" value="GHC54661.1"/>
    <property type="molecule type" value="Genomic_DNA"/>
</dbReference>